<evidence type="ECO:0000313" key="3">
    <source>
        <dbReference type="EMBL" id="KAH9640043.1"/>
    </source>
</evidence>
<feature type="signal peptide" evidence="2">
    <location>
        <begin position="1"/>
        <end position="16"/>
    </location>
</feature>
<evidence type="ECO:0000256" key="2">
    <source>
        <dbReference type="SAM" id="SignalP"/>
    </source>
</evidence>
<dbReference type="EMBL" id="JACEFF010000297">
    <property type="protein sequence ID" value="KAH9640043.1"/>
    <property type="molecule type" value="Genomic_DNA"/>
</dbReference>
<evidence type="ECO:0000256" key="1">
    <source>
        <dbReference type="SAM" id="Phobius"/>
    </source>
</evidence>
<feature type="transmembrane region" description="Helical" evidence="1">
    <location>
        <begin position="268"/>
        <end position="292"/>
    </location>
</feature>
<keyword evidence="1" id="KW-1133">Transmembrane helix</keyword>
<keyword evidence="1" id="KW-0472">Membrane</keyword>
<evidence type="ECO:0000313" key="4">
    <source>
        <dbReference type="Proteomes" id="UP000814243"/>
    </source>
</evidence>
<dbReference type="Proteomes" id="UP000814243">
    <property type="component" value="Unassembled WGS sequence"/>
</dbReference>
<keyword evidence="1" id="KW-0812">Transmembrane</keyword>
<keyword evidence="2" id="KW-0732">Signal</keyword>
<protein>
    <submittedName>
        <fullName evidence="3">Uncharacterized protein</fullName>
    </submittedName>
</protein>
<name>A0A922MNV5_SPOEX</name>
<feature type="chain" id="PRO_5037665831" evidence="2">
    <location>
        <begin position="17"/>
        <end position="442"/>
    </location>
</feature>
<comment type="caution">
    <text evidence="3">The sequence shown here is derived from an EMBL/GenBank/DDBJ whole genome shotgun (WGS) entry which is preliminary data.</text>
</comment>
<gene>
    <name evidence="3" type="ORF">HF086_008138</name>
</gene>
<proteinExistence type="predicted"/>
<dbReference type="AlphaFoldDB" id="A0A922MNV5"/>
<sequence length="442" mass="49978">MFAPVFLLFLLCQTSAEPVTVKYRCEVSSNEAAVTTFTPSSDGVRGRYTAELCAHHNSNMTNLTINLTYNENKNVCNTTRKHRWPIRPGHQHSLNTVDITNLTNCTRVCYAMDFDMIFSSCYEIKSTFTQGKTSGAPFDSYHLIYNNITKEDYDKNKPNINFVNHDDWVSLHWYLGIPAVDYNVTLHKKDNKLEDYLSQAEIVTQNCTVLENVEELKCVLAPEYGCYQAILEHGGLWTSGIFTDMRFVKFNFCHQAAAAVSLRARGGAAWWAAGALLGGAALAAAAAARRLLRRRSYHKRMLDLMFRNRSFGLLSMKQETAQNMGIFRKLCTSRPARRDYREMPEVFDVDQPSVCEERRTAFARPFSEADPPTPAPPMPDSRDILLLYAREGDYGQEVVDALKDLIVEATGAKVNNSFMFTTEPKEASLRSVELLQYTSVPV</sequence>
<accession>A0A922MNV5</accession>
<reference evidence="3" key="1">
    <citation type="journal article" date="2021" name="G3 (Bethesda)">
        <title>Genome and transcriptome analysis of the beet armyworm Spodoptera exigua reveals targets for pest control. .</title>
        <authorList>
            <person name="Simon S."/>
            <person name="Breeschoten T."/>
            <person name="Jansen H.J."/>
            <person name="Dirks R.P."/>
            <person name="Schranz M.E."/>
            <person name="Ros V.I.D."/>
        </authorList>
    </citation>
    <scope>NUCLEOTIDE SEQUENCE</scope>
    <source>
        <strain evidence="3">TB_SE_WUR_2020</strain>
    </source>
</reference>
<organism evidence="3 4">
    <name type="scientific">Spodoptera exigua</name>
    <name type="common">Beet armyworm</name>
    <name type="synonym">Noctua fulgens</name>
    <dbReference type="NCBI Taxonomy" id="7107"/>
    <lineage>
        <taxon>Eukaryota</taxon>
        <taxon>Metazoa</taxon>
        <taxon>Ecdysozoa</taxon>
        <taxon>Arthropoda</taxon>
        <taxon>Hexapoda</taxon>
        <taxon>Insecta</taxon>
        <taxon>Pterygota</taxon>
        <taxon>Neoptera</taxon>
        <taxon>Endopterygota</taxon>
        <taxon>Lepidoptera</taxon>
        <taxon>Glossata</taxon>
        <taxon>Ditrysia</taxon>
        <taxon>Noctuoidea</taxon>
        <taxon>Noctuidae</taxon>
        <taxon>Amphipyrinae</taxon>
        <taxon>Spodoptera</taxon>
    </lineage>
</organism>